<dbReference type="InterPro" id="IPR004895">
    <property type="entry name" value="Prenylated_rab_accept_PRA1"/>
</dbReference>
<name>G0UXZ6_TRYCI</name>
<organism evidence="6">
    <name type="scientific">Trypanosoma congolense (strain IL3000)</name>
    <dbReference type="NCBI Taxonomy" id="1068625"/>
    <lineage>
        <taxon>Eukaryota</taxon>
        <taxon>Discoba</taxon>
        <taxon>Euglenozoa</taxon>
        <taxon>Kinetoplastea</taxon>
        <taxon>Metakinetoplastina</taxon>
        <taxon>Trypanosomatida</taxon>
        <taxon>Trypanosomatidae</taxon>
        <taxon>Trypanosoma</taxon>
        <taxon>Nannomonas</taxon>
    </lineage>
</organism>
<comment type="similarity">
    <text evidence="5">Belongs to the PRA1 family.</text>
</comment>
<feature type="transmembrane region" description="Helical" evidence="5">
    <location>
        <begin position="180"/>
        <end position="198"/>
    </location>
</feature>
<dbReference type="AlphaFoldDB" id="G0UXZ6"/>
<evidence type="ECO:0000256" key="5">
    <source>
        <dbReference type="RuleBase" id="RU363107"/>
    </source>
</evidence>
<sequence length="211" mass="23477">MSDNLPPVEMTFVDGAMESYPSEEMETNSIFMGRGEAAGPTSVTDTAWQYVSIPVTTMKYQLSHVQPWNDFFDREQMIAPDGARDAFSRVTRNANHFYHNYLVIAILGSLIVLIINPLFSVCMFFLLLAWSYVHKKQAEAAGTNITTLAVGNLEMSFLTAYALLSLIGLITFYVFGGSSILFWLVFASFGVVLIHAMMRKPPGSDDASQFL</sequence>
<accession>G0UXZ6</accession>
<comment type="subcellular location">
    <subcellularLocation>
        <location evidence="1 5">Membrane</location>
        <topology evidence="1 5">Multi-pass membrane protein</topology>
    </subcellularLocation>
</comment>
<dbReference type="VEuPathDB" id="TriTrypDB:TcIL3000_10_10420"/>
<gene>
    <name evidence="6" type="ORF">TCIL3000_10_10420</name>
</gene>
<evidence type="ECO:0000256" key="3">
    <source>
        <dbReference type="ARBA" id="ARBA00022989"/>
    </source>
</evidence>
<evidence type="ECO:0000256" key="2">
    <source>
        <dbReference type="ARBA" id="ARBA00022692"/>
    </source>
</evidence>
<keyword evidence="3 5" id="KW-1133">Transmembrane helix</keyword>
<reference evidence="6" key="1">
    <citation type="journal article" date="2012" name="Proc. Natl. Acad. Sci. U.S.A.">
        <title>Antigenic diversity is generated by distinct evolutionary mechanisms in African trypanosome species.</title>
        <authorList>
            <person name="Jackson A.P."/>
            <person name="Berry A."/>
            <person name="Aslett M."/>
            <person name="Allison H.C."/>
            <person name="Burton P."/>
            <person name="Vavrova-Anderson J."/>
            <person name="Brown R."/>
            <person name="Browne H."/>
            <person name="Corton N."/>
            <person name="Hauser H."/>
            <person name="Gamble J."/>
            <person name="Gilderthorp R."/>
            <person name="Marcello L."/>
            <person name="McQuillan J."/>
            <person name="Otto T.D."/>
            <person name="Quail M.A."/>
            <person name="Sanders M.J."/>
            <person name="van Tonder A."/>
            <person name="Ginger M.L."/>
            <person name="Field M.C."/>
            <person name="Barry J.D."/>
            <person name="Hertz-Fowler C."/>
            <person name="Berriman M."/>
        </authorList>
    </citation>
    <scope>NUCLEOTIDE SEQUENCE</scope>
    <source>
        <strain evidence="6">IL3000</strain>
    </source>
</reference>
<evidence type="ECO:0000256" key="1">
    <source>
        <dbReference type="ARBA" id="ARBA00004141"/>
    </source>
</evidence>
<feature type="transmembrane region" description="Helical" evidence="5">
    <location>
        <begin position="153"/>
        <end position="174"/>
    </location>
</feature>
<dbReference type="GO" id="GO:0005794">
    <property type="term" value="C:Golgi apparatus"/>
    <property type="evidence" value="ECO:0007669"/>
    <property type="project" value="TreeGrafter"/>
</dbReference>
<evidence type="ECO:0000256" key="4">
    <source>
        <dbReference type="ARBA" id="ARBA00023136"/>
    </source>
</evidence>
<proteinExistence type="inferred from homology"/>
<dbReference type="PANTHER" id="PTHR19317:SF47">
    <property type="entry name" value="PRA1 FAMILY PROTEIN"/>
    <property type="match status" value="1"/>
</dbReference>
<keyword evidence="2 5" id="KW-0812">Transmembrane</keyword>
<dbReference type="EMBL" id="HE575323">
    <property type="protein sequence ID" value="CCC94263.1"/>
    <property type="molecule type" value="Genomic_DNA"/>
</dbReference>
<dbReference type="PANTHER" id="PTHR19317">
    <property type="entry name" value="PRENYLATED RAB ACCEPTOR 1-RELATED"/>
    <property type="match status" value="1"/>
</dbReference>
<keyword evidence="4 5" id="KW-0472">Membrane</keyword>
<feature type="transmembrane region" description="Helical" evidence="5">
    <location>
        <begin position="101"/>
        <end position="133"/>
    </location>
</feature>
<dbReference type="Pfam" id="PF03208">
    <property type="entry name" value="PRA1"/>
    <property type="match status" value="1"/>
</dbReference>
<dbReference type="GO" id="GO:0016020">
    <property type="term" value="C:membrane"/>
    <property type="evidence" value="ECO:0007669"/>
    <property type="project" value="UniProtKB-SubCell"/>
</dbReference>
<protein>
    <recommendedName>
        <fullName evidence="5">PRA1 family protein</fullName>
    </recommendedName>
</protein>
<evidence type="ECO:0000313" key="6">
    <source>
        <dbReference type="EMBL" id="CCC94263.1"/>
    </source>
</evidence>